<dbReference type="OrthoDB" id="5442866at2"/>
<organism evidence="3 4">
    <name type="scientific">Paraburkholderia lycopersici</name>
    <dbReference type="NCBI Taxonomy" id="416944"/>
    <lineage>
        <taxon>Bacteria</taxon>
        <taxon>Pseudomonadati</taxon>
        <taxon>Pseudomonadota</taxon>
        <taxon>Betaproteobacteria</taxon>
        <taxon>Burkholderiales</taxon>
        <taxon>Burkholderiaceae</taxon>
        <taxon>Paraburkholderia</taxon>
    </lineage>
</organism>
<sequence length="124" mass="12708">MGHPAGYFHEARQPSKDGTRASSGPRKLCLGLLSTLVVGLMIGGIFSLPQNMASGAEAGAAALGWLIAGIGMPMLALGYQTLVLRKPAPGNGVYAYARVGAGEFAGFRSARGYRASARVAAATR</sequence>
<reference evidence="4" key="1">
    <citation type="submission" date="2016-09" db="EMBL/GenBank/DDBJ databases">
        <authorList>
            <person name="Varghese N."/>
            <person name="Submissions S."/>
        </authorList>
    </citation>
    <scope>NUCLEOTIDE SEQUENCE [LARGE SCALE GENOMIC DNA]</scope>
    <source>
        <strain evidence="4">TNe-862</strain>
    </source>
</reference>
<name>A0A1G6QVE4_9BURK</name>
<dbReference type="EMBL" id="FMYQ01000012">
    <property type="protein sequence ID" value="SDC96193.1"/>
    <property type="molecule type" value="Genomic_DNA"/>
</dbReference>
<proteinExistence type="predicted"/>
<dbReference type="STRING" id="416944.SAMN05421548_112125"/>
<keyword evidence="2" id="KW-0812">Transmembrane</keyword>
<keyword evidence="2" id="KW-0472">Membrane</keyword>
<accession>A0A1G6QVE4</accession>
<protein>
    <submittedName>
        <fullName evidence="3">Arginine:ornithine antiporter / lysine permease</fullName>
    </submittedName>
</protein>
<evidence type="ECO:0000313" key="3">
    <source>
        <dbReference type="EMBL" id="SDC96193.1"/>
    </source>
</evidence>
<dbReference type="Proteomes" id="UP000198908">
    <property type="component" value="Unassembled WGS sequence"/>
</dbReference>
<feature type="transmembrane region" description="Helical" evidence="2">
    <location>
        <begin position="60"/>
        <end position="79"/>
    </location>
</feature>
<feature type="transmembrane region" description="Helical" evidence="2">
    <location>
        <begin position="28"/>
        <end position="48"/>
    </location>
</feature>
<evidence type="ECO:0000256" key="1">
    <source>
        <dbReference type="SAM" id="MobiDB-lite"/>
    </source>
</evidence>
<feature type="region of interest" description="Disordered" evidence="1">
    <location>
        <begin position="1"/>
        <end position="24"/>
    </location>
</feature>
<evidence type="ECO:0000256" key="2">
    <source>
        <dbReference type="SAM" id="Phobius"/>
    </source>
</evidence>
<keyword evidence="2" id="KW-1133">Transmembrane helix</keyword>
<evidence type="ECO:0000313" key="4">
    <source>
        <dbReference type="Proteomes" id="UP000198908"/>
    </source>
</evidence>
<keyword evidence="4" id="KW-1185">Reference proteome</keyword>
<feature type="compositionally biased region" description="Basic and acidic residues" evidence="1">
    <location>
        <begin position="9"/>
        <end position="19"/>
    </location>
</feature>
<gene>
    <name evidence="3" type="ORF">SAMN05421548_112125</name>
</gene>
<dbReference type="Gene3D" id="1.20.1740.10">
    <property type="entry name" value="Amino acid/polyamine transporter I"/>
    <property type="match status" value="1"/>
</dbReference>
<dbReference type="AlphaFoldDB" id="A0A1G6QVE4"/>